<sequence>MMISILCYYLLLTSGVKASGLGIYRKKELGHMACGHMIGKYVQPYERFEHQHIDFCDIENQPALGSMILCIIDCFDYSDLFLKDFQQSCSKEHLNFSEIYNSYRNATKYSVNSSYYESQVDTSDPYMRYKFPDFELPFPYPIHLPPQQVQGYYKVLYKDYQTSNWEIYFGVALTSYWFLVMMVAAIFNWSYYLMPNYVKTWYGGPTNWIRRNVTLAPLARKQHIFSNNRFIGFIPTRLESLILCGWICLIIAFCFPQINQPIQASIVAAVGNRLAYLACFTYPLLILFAGRNNFMQTVTGWSFSRFLTFHRWTSRMVFLLILLHAICETTYLKNVNAYTKFGRTDPIIYGYVGMTAISIIVFQSLYFFRSKRYEIFLLIHITMVAIVLASGWKHTKYVGGVELFYCSVAVWVFDRIVRICRIVSFGIQPAILQLGANETLKVIVKRPTYWKPYPGSHAFIHFLKPTLFWQSHPFTIIDSISGENTISFYIKVKGGMSHGLYQDICKRPDNKLRMNVLVEGPYSQTITIHNYHKAVFLAGGNGIPGMYFEAWNMAKKIHQEQNVPYQRIKFIWVIRHFKSIDWFYEELKNFEQYDFMKVKIYITRPEEESSYQEDNHSGFFFNSYESDEEPTNTPVANEDEFGEEEECSDVEYGNEEVEAETAATHSGKEELSEKKMSVSSCYSFLTYLQLKLPHIKFKLGRPDIDKIVSREVNSTKHSIAFATCAHPCMVDEVRNSIRHRLSTSQRVELFEQVQSW</sequence>
<comment type="caution">
    <text evidence="1">The sequence shown here is derived from an EMBL/GenBank/DDBJ whole genome shotgun (WGS) entry which is preliminary data.</text>
</comment>
<dbReference type="Proteomes" id="UP001152531">
    <property type="component" value="Unassembled WGS sequence"/>
</dbReference>
<reference evidence="1" key="1">
    <citation type="submission" date="2022-06" db="EMBL/GenBank/DDBJ databases">
        <authorList>
            <person name="Legras J.-L."/>
            <person name="Devillers H."/>
            <person name="Grondin C."/>
        </authorList>
    </citation>
    <scope>NUCLEOTIDE SEQUENCE</scope>
    <source>
        <strain evidence="1">CLIB 1444</strain>
    </source>
</reference>
<organism evidence="1 2">
    <name type="scientific">[Candida] jaroonii</name>
    <dbReference type="NCBI Taxonomy" id="467808"/>
    <lineage>
        <taxon>Eukaryota</taxon>
        <taxon>Fungi</taxon>
        <taxon>Dikarya</taxon>
        <taxon>Ascomycota</taxon>
        <taxon>Saccharomycotina</taxon>
        <taxon>Pichiomycetes</taxon>
        <taxon>Debaryomycetaceae</taxon>
        <taxon>Yamadazyma</taxon>
    </lineage>
</organism>
<keyword evidence="1" id="KW-0472">Membrane</keyword>
<dbReference type="EMBL" id="CALSDN010000009">
    <property type="protein sequence ID" value="CAH6722472.1"/>
    <property type="molecule type" value="Genomic_DNA"/>
</dbReference>
<protein>
    <submittedName>
        <fullName evidence="1">Ferric/cupric reductase transmembrane component 1</fullName>
    </submittedName>
</protein>
<proteinExistence type="predicted"/>
<keyword evidence="1" id="KW-0812">Transmembrane</keyword>
<gene>
    <name evidence="1" type="ORF">CLIB1444_09S04324</name>
</gene>
<keyword evidence="2" id="KW-1185">Reference proteome</keyword>
<name>A0ACA9YC36_9ASCO</name>
<accession>A0ACA9YC36</accession>
<evidence type="ECO:0000313" key="1">
    <source>
        <dbReference type="EMBL" id="CAH6722472.1"/>
    </source>
</evidence>
<evidence type="ECO:0000313" key="2">
    <source>
        <dbReference type="Proteomes" id="UP001152531"/>
    </source>
</evidence>